<dbReference type="GO" id="GO:0006694">
    <property type="term" value="P:steroid biosynthetic process"/>
    <property type="evidence" value="ECO:0007669"/>
    <property type="project" value="InterPro"/>
</dbReference>
<comment type="caution">
    <text evidence="4">The sequence shown here is derived from an EMBL/GenBank/DDBJ whole genome shotgun (WGS) entry which is preliminary data.</text>
</comment>
<sequence length="345" mass="37930">MSKKVFVTGGNGFLALHLIQQLLAQDYEVVTSVRRLDKQHEVLETLSQQHVSNLSQLSFVQADLTHDDNWENAFRGIDTIFSVASPVFVNGSTSPEKTVNIATEGTQRIMRAAEAAGVHRMIMTANFGAVGFSNLDQQRITTEQDWTKLDQPGLSLYERSKLVAEKQAWQFAHSDGHQLTLTSINAGAMLGPALNAHVSGSFGLVKNLLNGNMNRVPNIDVAVVDVRDVAAMHLLAMQTPAAADQRFIAVADKEISLPQMAELIRTNRPHLAATLPTKQIPDWLLSFAAHFNQNAREGHLMQAISHRVSNEQAKQVLDWQPQYSAVDAVLAATDTLVKNDLIKGQ</sequence>
<name>A0A2S3UGK7_LACPA</name>
<dbReference type="InterPro" id="IPR036291">
    <property type="entry name" value="NAD(P)-bd_dom_sf"/>
</dbReference>
<gene>
    <name evidence="4" type="ORF">ACX51_04020</name>
    <name evidence="3" type="ORF">RF672_00550</name>
</gene>
<evidence type="ECO:0000256" key="1">
    <source>
        <dbReference type="ARBA" id="ARBA00023002"/>
    </source>
</evidence>
<dbReference type="FunFam" id="3.40.50.720:FF:000336">
    <property type="entry name" value="Aldehyde reductase"/>
    <property type="match status" value="1"/>
</dbReference>
<dbReference type="GO" id="GO:0016616">
    <property type="term" value="F:oxidoreductase activity, acting on the CH-OH group of donors, NAD or NADP as acceptor"/>
    <property type="evidence" value="ECO:0007669"/>
    <property type="project" value="InterPro"/>
</dbReference>
<dbReference type="SUPFAM" id="SSF51735">
    <property type="entry name" value="NAD(P)-binding Rossmann-fold domains"/>
    <property type="match status" value="1"/>
</dbReference>
<dbReference type="EMBL" id="LGIY01000004">
    <property type="protein sequence ID" value="POE43687.1"/>
    <property type="molecule type" value="Genomic_DNA"/>
</dbReference>
<evidence type="ECO:0000313" key="4">
    <source>
        <dbReference type="EMBL" id="POE43687.1"/>
    </source>
</evidence>
<accession>A0A2S3UGK7</accession>
<evidence type="ECO:0000313" key="6">
    <source>
        <dbReference type="Proteomes" id="UP001268544"/>
    </source>
</evidence>
<dbReference type="AlphaFoldDB" id="A0A2S3UGK7"/>
<dbReference type="RefSeq" id="WP_003585959.1">
    <property type="nucleotide sequence ID" value="NZ_AP018392.1"/>
</dbReference>
<reference evidence="6" key="2">
    <citation type="submission" date="2023-07" db="EMBL/GenBank/DDBJ databases">
        <title>Lacticaseibacillus paracasei KCKM 0992.</title>
        <authorList>
            <person name="Kim T.W."/>
        </authorList>
    </citation>
    <scope>NUCLEOTIDE SEQUENCE [LARGE SCALE GENOMIC DNA]</scope>
    <source>
        <strain evidence="6">KCKM 0992</strain>
    </source>
</reference>
<keyword evidence="1" id="KW-0560">Oxidoreductase</keyword>
<dbReference type="PANTHER" id="PTHR10366">
    <property type="entry name" value="NAD DEPENDENT EPIMERASE/DEHYDRATASE"/>
    <property type="match status" value="1"/>
</dbReference>
<dbReference type="InterPro" id="IPR050425">
    <property type="entry name" value="NAD(P)_dehydrat-like"/>
</dbReference>
<dbReference type="EMBL" id="JAVKVH010000001">
    <property type="protein sequence ID" value="MDR7623138.1"/>
    <property type="molecule type" value="Genomic_DNA"/>
</dbReference>
<feature type="domain" description="3-beta hydroxysteroid dehydrogenase/isomerase" evidence="2">
    <location>
        <begin position="7"/>
        <end position="239"/>
    </location>
</feature>
<protein>
    <submittedName>
        <fullName evidence="4">3-beta hydroxysteroid dehydrogenase</fullName>
    </submittedName>
    <submittedName>
        <fullName evidence="3">NAD-dependent epimerase/dehydratase family protein</fullName>
    </submittedName>
</protein>
<evidence type="ECO:0000313" key="3">
    <source>
        <dbReference type="EMBL" id="MDR7623138.1"/>
    </source>
</evidence>
<dbReference type="Gene3D" id="3.40.50.720">
    <property type="entry name" value="NAD(P)-binding Rossmann-like Domain"/>
    <property type="match status" value="1"/>
</dbReference>
<reference evidence="3" key="3">
    <citation type="submission" date="2024-03" db="EMBL/GenBank/DDBJ databases">
        <title>Lacticaseibacillus paracasei KCKM 0992.</title>
        <authorList>
            <person name="Kim T.W."/>
        </authorList>
    </citation>
    <scope>NUCLEOTIDE SEQUENCE</scope>
    <source>
        <strain evidence="3">KCKM 0992</strain>
    </source>
</reference>
<organism evidence="4 5">
    <name type="scientific">Lacticaseibacillus paracasei</name>
    <name type="common">Lactobacillus paracasei</name>
    <dbReference type="NCBI Taxonomy" id="1597"/>
    <lineage>
        <taxon>Bacteria</taxon>
        <taxon>Bacillati</taxon>
        <taxon>Bacillota</taxon>
        <taxon>Bacilli</taxon>
        <taxon>Lactobacillales</taxon>
        <taxon>Lactobacillaceae</taxon>
        <taxon>Lacticaseibacillus</taxon>
    </lineage>
</organism>
<proteinExistence type="predicted"/>
<dbReference type="Pfam" id="PF01073">
    <property type="entry name" value="3Beta_HSD"/>
    <property type="match status" value="1"/>
</dbReference>
<dbReference type="Proteomes" id="UP000237433">
    <property type="component" value="Unassembled WGS sequence"/>
</dbReference>
<reference evidence="4 5" key="1">
    <citation type="journal article" date="2015" name="J. Am. Soc. Brew. Chem.">
        <title>Dissolved carbon dioxide selects for lactic acid bacteria able to grow in and spoil packaged beer.</title>
        <authorList>
            <person name="Bergsveinson J."/>
            <person name="Redekop A."/>
            <person name="Zoerb S."/>
            <person name="Ziola B."/>
        </authorList>
    </citation>
    <scope>NUCLEOTIDE SEQUENCE [LARGE SCALE GENOMIC DNA]</scope>
    <source>
        <strain evidence="4 5">CCC B1205</strain>
    </source>
</reference>
<dbReference type="PANTHER" id="PTHR10366:SF564">
    <property type="entry name" value="STEROL-4-ALPHA-CARBOXYLATE 3-DEHYDROGENASE, DECARBOXYLATING"/>
    <property type="match status" value="1"/>
</dbReference>
<dbReference type="InterPro" id="IPR002225">
    <property type="entry name" value="3Beta_OHSteriod_DH/Estase"/>
</dbReference>
<dbReference type="Proteomes" id="UP001268544">
    <property type="component" value="Unassembled WGS sequence"/>
</dbReference>
<evidence type="ECO:0000313" key="5">
    <source>
        <dbReference type="Proteomes" id="UP000237433"/>
    </source>
</evidence>
<evidence type="ECO:0000259" key="2">
    <source>
        <dbReference type="Pfam" id="PF01073"/>
    </source>
</evidence>